<protein>
    <submittedName>
        <fullName evidence="1">DUF433 domain-containing protein</fullName>
    </submittedName>
</protein>
<dbReference type="Pfam" id="PF04255">
    <property type="entry name" value="DUF433"/>
    <property type="match status" value="1"/>
</dbReference>
<dbReference type="AlphaFoldDB" id="A0A418MIR4"/>
<keyword evidence="2" id="KW-1185">Reference proteome</keyword>
<dbReference type="Gene3D" id="1.10.10.10">
    <property type="entry name" value="Winged helix-like DNA-binding domain superfamily/Winged helix DNA-binding domain"/>
    <property type="match status" value="1"/>
</dbReference>
<gene>
    <name evidence="1" type="ORF">DYU11_02950</name>
</gene>
<evidence type="ECO:0000313" key="2">
    <source>
        <dbReference type="Proteomes" id="UP000283523"/>
    </source>
</evidence>
<dbReference type="Proteomes" id="UP000283523">
    <property type="component" value="Unassembled WGS sequence"/>
</dbReference>
<evidence type="ECO:0000313" key="1">
    <source>
        <dbReference type="EMBL" id="RIV27286.1"/>
    </source>
</evidence>
<dbReference type="OrthoDB" id="1494556at2"/>
<proteinExistence type="predicted"/>
<dbReference type="InterPro" id="IPR036388">
    <property type="entry name" value="WH-like_DNA-bd_sf"/>
</dbReference>
<dbReference type="SUPFAM" id="SSF46689">
    <property type="entry name" value="Homeodomain-like"/>
    <property type="match status" value="1"/>
</dbReference>
<dbReference type="PANTHER" id="PTHR34849">
    <property type="entry name" value="SSL5025 PROTEIN"/>
    <property type="match status" value="1"/>
</dbReference>
<dbReference type="EMBL" id="QXED01000001">
    <property type="protein sequence ID" value="RIV27286.1"/>
    <property type="molecule type" value="Genomic_DNA"/>
</dbReference>
<organism evidence="1 2">
    <name type="scientific">Fibrisoma montanum</name>
    <dbReference type="NCBI Taxonomy" id="2305895"/>
    <lineage>
        <taxon>Bacteria</taxon>
        <taxon>Pseudomonadati</taxon>
        <taxon>Bacteroidota</taxon>
        <taxon>Cytophagia</taxon>
        <taxon>Cytophagales</taxon>
        <taxon>Spirosomataceae</taxon>
        <taxon>Fibrisoma</taxon>
    </lineage>
</organism>
<dbReference type="RefSeq" id="WP_119666137.1">
    <property type="nucleotide sequence ID" value="NZ_QXED01000001.1"/>
</dbReference>
<name>A0A418MIR4_9BACT</name>
<dbReference type="InterPro" id="IPR009057">
    <property type="entry name" value="Homeodomain-like_sf"/>
</dbReference>
<reference evidence="1 2" key="1">
    <citation type="submission" date="2018-08" db="EMBL/GenBank/DDBJ databases">
        <title>Fibrisoma montanum sp. nov., isolated from Danxia mountain soil.</title>
        <authorList>
            <person name="Huang Y."/>
        </authorList>
    </citation>
    <scope>NUCLEOTIDE SEQUENCE [LARGE SCALE GENOMIC DNA]</scope>
    <source>
        <strain evidence="1 2">HYT19</strain>
    </source>
</reference>
<dbReference type="InterPro" id="IPR007367">
    <property type="entry name" value="DUF433"/>
</dbReference>
<dbReference type="PANTHER" id="PTHR34849:SF3">
    <property type="entry name" value="SSR2962 PROTEIN"/>
    <property type="match status" value="1"/>
</dbReference>
<comment type="caution">
    <text evidence="1">The sequence shown here is derived from an EMBL/GenBank/DDBJ whole genome shotgun (WGS) entry which is preliminary data.</text>
</comment>
<accession>A0A418MIR4</accession>
<sequence length="81" mass="9372">MKYTHPRYSRITIDPEVCSGKPCIRGLRFPVASLLDYLSSGITYECLLQEFPFLEREDIFEALSFSADMLQENFFLLQKAA</sequence>